<comment type="caution">
    <text evidence="1">The sequence shown here is derived from an EMBL/GenBank/DDBJ whole genome shotgun (WGS) entry which is preliminary data.</text>
</comment>
<accession>A0ABR4J3V2</accession>
<proteinExistence type="predicted"/>
<evidence type="ECO:0000313" key="2">
    <source>
        <dbReference type="Proteomes" id="UP001610335"/>
    </source>
</evidence>
<dbReference type="EMBL" id="JBFXLS010000002">
    <property type="protein sequence ID" value="KAL2834224.1"/>
    <property type="molecule type" value="Genomic_DNA"/>
</dbReference>
<gene>
    <name evidence="1" type="ORF">BDW59DRAFT_45089</name>
</gene>
<organism evidence="1 2">
    <name type="scientific">Aspergillus cavernicola</name>
    <dbReference type="NCBI Taxonomy" id="176166"/>
    <lineage>
        <taxon>Eukaryota</taxon>
        <taxon>Fungi</taxon>
        <taxon>Dikarya</taxon>
        <taxon>Ascomycota</taxon>
        <taxon>Pezizomycotina</taxon>
        <taxon>Eurotiomycetes</taxon>
        <taxon>Eurotiomycetidae</taxon>
        <taxon>Eurotiales</taxon>
        <taxon>Aspergillaceae</taxon>
        <taxon>Aspergillus</taxon>
        <taxon>Aspergillus subgen. Nidulantes</taxon>
    </lineage>
</organism>
<reference evidence="1 2" key="1">
    <citation type="submission" date="2024-07" db="EMBL/GenBank/DDBJ databases">
        <title>Section-level genome sequencing and comparative genomics of Aspergillus sections Usti and Cavernicolus.</title>
        <authorList>
            <consortium name="Lawrence Berkeley National Laboratory"/>
            <person name="Nybo J.L."/>
            <person name="Vesth T.C."/>
            <person name="Theobald S."/>
            <person name="Frisvad J.C."/>
            <person name="Larsen T.O."/>
            <person name="Kjaerboelling I."/>
            <person name="Rothschild-Mancinelli K."/>
            <person name="Lyhne E.K."/>
            <person name="Kogle M.E."/>
            <person name="Barry K."/>
            <person name="Clum A."/>
            <person name="Na H."/>
            <person name="Ledsgaard L."/>
            <person name="Lin J."/>
            <person name="Lipzen A."/>
            <person name="Kuo A."/>
            <person name="Riley R."/>
            <person name="Mondo S."/>
            <person name="LaButti K."/>
            <person name="Haridas S."/>
            <person name="Pangalinan J."/>
            <person name="Salamov A.A."/>
            <person name="Simmons B.A."/>
            <person name="Magnuson J.K."/>
            <person name="Chen J."/>
            <person name="Drula E."/>
            <person name="Henrissat B."/>
            <person name="Wiebenga A."/>
            <person name="Lubbers R.J."/>
            <person name="Gomes A.C."/>
            <person name="Makela M.R."/>
            <person name="Stajich J."/>
            <person name="Grigoriev I.V."/>
            <person name="Mortensen U.H."/>
            <person name="De vries R.P."/>
            <person name="Baker S.E."/>
            <person name="Andersen M.R."/>
        </authorList>
    </citation>
    <scope>NUCLEOTIDE SEQUENCE [LARGE SCALE GENOMIC DNA]</scope>
    <source>
        <strain evidence="1 2">CBS 600.67</strain>
    </source>
</reference>
<evidence type="ECO:0000313" key="1">
    <source>
        <dbReference type="EMBL" id="KAL2834224.1"/>
    </source>
</evidence>
<name>A0ABR4J3V2_9EURO</name>
<dbReference type="Proteomes" id="UP001610335">
    <property type="component" value="Unassembled WGS sequence"/>
</dbReference>
<protein>
    <submittedName>
        <fullName evidence="1">Uncharacterized protein</fullName>
    </submittedName>
</protein>
<sequence>MLLGTGNLRFSGDMVLLSRIRFAQGHLDESLRLGLKALDFRKEYLGNVLKSVILFTRFLDFILSVGILDWQFNTSKSASGCRIAYRELKESVI</sequence>
<keyword evidence="2" id="KW-1185">Reference proteome</keyword>